<sequence>MSTLPRAPKECGSWYWDLGETVPSGLESALAVAAGVTNVLKRFDLMDPVKLEYAWYVLDAGPSGVRSMLFTHRPLDDPDLPGKVLGSRPVAFPDAEVGDLHIGGAGTWFDAPGKGRREWLIELSVSPNLFGVAVNLAVHHDIWSPLDFSGRPQPEVFSRNAPRLADALREITVLLGVSPEVGEPTYFGHAVEFGIFTSEAQEDGLGIDLTDRL</sequence>
<accession>A0ABV9UPB8</accession>
<proteinExistence type="predicted"/>
<evidence type="ECO:0000313" key="1">
    <source>
        <dbReference type="EMBL" id="MFC4958994.1"/>
    </source>
</evidence>
<dbReference type="Proteomes" id="UP001595834">
    <property type="component" value="Unassembled WGS sequence"/>
</dbReference>
<organism evidence="1 2">
    <name type="scientific">Streptomyces mauvecolor</name>
    <dbReference type="NCBI Taxonomy" id="58345"/>
    <lineage>
        <taxon>Bacteria</taxon>
        <taxon>Bacillati</taxon>
        <taxon>Actinomycetota</taxon>
        <taxon>Actinomycetes</taxon>
        <taxon>Kitasatosporales</taxon>
        <taxon>Streptomycetaceae</taxon>
        <taxon>Streptomyces</taxon>
    </lineage>
</organism>
<reference evidence="2" key="1">
    <citation type="journal article" date="2019" name="Int. J. Syst. Evol. Microbiol.">
        <title>The Global Catalogue of Microorganisms (GCM) 10K type strain sequencing project: providing services to taxonomists for standard genome sequencing and annotation.</title>
        <authorList>
            <consortium name="The Broad Institute Genomics Platform"/>
            <consortium name="The Broad Institute Genome Sequencing Center for Infectious Disease"/>
            <person name="Wu L."/>
            <person name="Ma J."/>
        </authorList>
    </citation>
    <scope>NUCLEOTIDE SEQUENCE [LARGE SCALE GENOMIC DNA]</scope>
    <source>
        <strain evidence="2">CCM 7224</strain>
    </source>
</reference>
<comment type="caution">
    <text evidence="1">The sequence shown here is derived from an EMBL/GenBank/DDBJ whole genome shotgun (WGS) entry which is preliminary data.</text>
</comment>
<dbReference type="EMBL" id="JBHSIZ010000029">
    <property type="protein sequence ID" value="MFC4958994.1"/>
    <property type="molecule type" value="Genomic_DNA"/>
</dbReference>
<gene>
    <name evidence="1" type="ORF">ACFPFX_22145</name>
</gene>
<keyword evidence="2" id="KW-1185">Reference proteome</keyword>
<evidence type="ECO:0000313" key="2">
    <source>
        <dbReference type="Proteomes" id="UP001595834"/>
    </source>
</evidence>
<name>A0ABV9UPB8_9ACTN</name>
<protein>
    <submittedName>
        <fullName evidence="1">Uncharacterized protein</fullName>
    </submittedName>
</protein>
<dbReference type="RefSeq" id="WP_344377995.1">
    <property type="nucleotide sequence ID" value="NZ_BAAASQ010000021.1"/>
</dbReference>